<evidence type="ECO:0000259" key="19">
    <source>
        <dbReference type="PROSITE" id="PS51366"/>
    </source>
</evidence>
<dbReference type="Pfam" id="PF05649">
    <property type="entry name" value="Peptidase_M13_N"/>
    <property type="match status" value="1"/>
</dbReference>
<evidence type="ECO:0000256" key="17">
    <source>
        <dbReference type="SAM" id="Phobius"/>
    </source>
</evidence>
<feature type="compositionally biased region" description="Low complexity" evidence="16">
    <location>
        <begin position="1488"/>
        <end position="1500"/>
    </location>
</feature>
<dbReference type="GO" id="GO:0016281">
    <property type="term" value="C:eukaryotic translation initiation factor 4F complex"/>
    <property type="evidence" value="ECO:0007669"/>
    <property type="project" value="TreeGrafter"/>
</dbReference>
<feature type="compositionally biased region" description="Polar residues" evidence="16">
    <location>
        <begin position="1152"/>
        <end position="1169"/>
    </location>
</feature>
<dbReference type="Gene3D" id="1.10.1380.10">
    <property type="entry name" value="Neutral endopeptidase , domain2"/>
    <property type="match status" value="1"/>
</dbReference>
<feature type="compositionally biased region" description="Low complexity" evidence="16">
    <location>
        <begin position="1123"/>
        <end position="1134"/>
    </location>
</feature>
<evidence type="ECO:0008006" key="22">
    <source>
        <dbReference type="Google" id="ProtNLM"/>
    </source>
</evidence>
<dbReference type="PRINTS" id="PR00786">
    <property type="entry name" value="NEPRILYSIN"/>
</dbReference>
<evidence type="ECO:0000256" key="5">
    <source>
        <dbReference type="ARBA" id="ARBA00022670"/>
    </source>
</evidence>
<dbReference type="PANTHER" id="PTHR23253">
    <property type="entry name" value="EUKARYOTIC TRANSLATION INITIATION FACTOR 4 GAMMA"/>
    <property type="match status" value="1"/>
</dbReference>
<dbReference type="PANTHER" id="PTHR23253:SF23">
    <property type="entry name" value="EUKARYOTIC TRANSLATION INITIATION FACTOR 4 GAMMA 3"/>
    <property type="match status" value="1"/>
</dbReference>
<dbReference type="Pfam" id="PF02854">
    <property type="entry name" value="MIF4G"/>
    <property type="match status" value="1"/>
</dbReference>
<keyword evidence="6" id="KW-0479">Metal-binding</keyword>
<dbReference type="CDD" id="cd08662">
    <property type="entry name" value="M13"/>
    <property type="match status" value="1"/>
</dbReference>
<proteinExistence type="inferred from homology"/>
<evidence type="ECO:0000256" key="15">
    <source>
        <dbReference type="SAM" id="Coils"/>
    </source>
</evidence>
<dbReference type="GO" id="GO:0006508">
    <property type="term" value="P:proteolysis"/>
    <property type="evidence" value="ECO:0007669"/>
    <property type="project" value="UniProtKB-KW"/>
</dbReference>
<dbReference type="GO" id="GO:0003729">
    <property type="term" value="F:mRNA binding"/>
    <property type="evidence" value="ECO:0007669"/>
    <property type="project" value="TreeGrafter"/>
</dbReference>
<dbReference type="InterPro" id="IPR018497">
    <property type="entry name" value="Peptidase_M13_C"/>
</dbReference>
<feature type="compositionally biased region" description="Basic and acidic residues" evidence="16">
    <location>
        <begin position="2152"/>
        <end position="2161"/>
    </location>
</feature>
<feature type="region of interest" description="Disordered" evidence="16">
    <location>
        <begin position="1231"/>
        <end position="1295"/>
    </location>
</feature>
<dbReference type="Pfam" id="PF02847">
    <property type="entry name" value="MA3"/>
    <property type="match status" value="1"/>
</dbReference>
<feature type="compositionally biased region" description="Basic and acidic residues" evidence="16">
    <location>
        <begin position="1939"/>
        <end position="1948"/>
    </location>
</feature>
<dbReference type="FunFam" id="3.40.390.10:FF:000076">
    <property type="entry name" value="membrane metallo-endopeptidase-like 1"/>
    <property type="match status" value="1"/>
</dbReference>
<keyword evidence="4" id="KW-0597">Phosphoprotein</keyword>
<feature type="compositionally biased region" description="Polar residues" evidence="16">
    <location>
        <begin position="1413"/>
        <end position="1433"/>
    </location>
</feature>
<evidence type="ECO:0000256" key="2">
    <source>
        <dbReference type="ARBA" id="ARBA00005775"/>
    </source>
</evidence>
<feature type="compositionally biased region" description="Basic and acidic residues" evidence="16">
    <location>
        <begin position="1956"/>
        <end position="1975"/>
    </location>
</feature>
<dbReference type="GO" id="GO:0003743">
    <property type="term" value="F:translation initiation factor activity"/>
    <property type="evidence" value="ECO:0007669"/>
    <property type="project" value="UniProtKB-KW"/>
</dbReference>
<dbReference type="PROSITE" id="PS51885">
    <property type="entry name" value="NEPRILYSIN"/>
    <property type="match status" value="1"/>
</dbReference>
<feature type="compositionally biased region" description="Polar residues" evidence="16">
    <location>
        <begin position="1501"/>
        <end position="1510"/>
    </location>
</feature>
<keyword evidence="21" id="KW-1185">Reference proteome</keyword>
<dbReference type="Pfam" id="PF01431">
    <property type="entry name" value="Peptidase_M13"/>
    <property type="match status" value="1"/>
</dbReference>
<keyword evidence="13" id="KW-1015">Disulfide bond</keyword>
<evidence type="ECO:0000256" key="6">
    <source>
        <dbReference type="ARBA" id="ARBA00022723"/>
    </source>
</evidence>
<dbReference type="GO" id="GO:0046872">
    <property type="term" value="F:metal ion binding"/>
    <property type="evidence" value="ECO:0007669"/>
    <property type="project" value="UniProtKB-KW"/>
</dbReference>
<evidence type="ECO:0000256" key="8">
    <source>
        <dbReference type="ARBA" id="ARBA00022833"/>
    </source>
</evidence>
<dbReference type="InterPro" id="IPR024079">
    <property type="entry name" value="MetalloPept_cat_dom_sf"/>
</dbReference>
<feature type="region of interest" description="Disordered" evidence="16">
    <location>
        <begin position="748"/>
        <end position="805"/>
    </location>
</feature>
<keyword evidence="17" id="KW-0812">Transmembrane</keyword>
<feature type="compositionally biased region" description="Polar residues" evidence="16">
    <location>
        <begin position="1976"/>
        <end position="1988"/>
    </location>
</feature>
<keyword evidence="15" id="KW-0175">Coiled coil</keyword>
<keyword evidence="3" id="KW-0396">Initiation factor</keyword>
<dbReference type="Gene3D" id="1.25.40.180">
    <property type="match status" value="3"/>
</dbReference>
<dbReference type="GO" id="GO:0004222">
    <property type="term" value="F:metalloendopeptidase activity"/>
    <property type="evidence" value="ECO:0007669"/>
    <property type="project" value="InterPro"/>
</dbReference>
<dbReference type="CDD" id="cd11559">
    <property type="entry name" value="W2_eIF4G1_like"/>
    <property type="match status" value="1"/>
</dbReference>
<feature type="compositionally biased region" description="Pro residues" evidence="16">
    <location>
        <begin position="1109"/>
        <end position="1122"/>
    </location>
</feature>
<evidence type="ECO:0000256" key="4">
    <source>
        <dbReference type="ARBA" id="ARBA00022553"/>
    </source>
</evidence>
<keyword evidence="17" id="KW-1133">Transmembrane helix</keyword>
<dbReference type="InterPro" id="IPR008753">
    <property type="entry name" value="Peptidase_M13_N"/>
</dbReference>
<name>A0AAV9R054_9TELE</name>
<feature type="coiled-coil region" evidence="15">
    <location>
        <begin position="1799"/>
        <end position="1826"/>
    </location>
</feature>
<evidence type="ECO:0000313" key="20">
    <source>
        <dbReference type="EMBL" id="KAK5602758.1"/>
    </source>
</evidence>
<feature type="compositionally biased region" description="Polar residues" evidence="16">
    <location>
        <begin position="901"/>
        <end position="910"/>
    </location>
</feature>
<comment type="caution">
    <text evidence="20">The sequence shown here is derived from an EMBL/GenBank/DDBJ whole genome shotgun (WGS) entry which is preliminary data.</text>
</comment>
<keyword evidence="8" id="KW-0862">Zinc</keyword>
<keyword evidence="11" id="KW-0648">Protein biosynthesis</keyword>
<feature type="region of interest" description="Disordered" evidence="16">
    <location>
        <begin position="1407"/>
        <end position="1442"/>
    </location>
</feature>
<dbReference type="Proteomes" id="UP001311232">
    <property type="component" value="Unassembled WGS sequence"/>
</dbReference>
<dbReference type="InterPro" id="IPR042089">
    <property type="entry name" value="Peptidase_M13_dom_2"/>
</dbReference>
<keyword evidence="14" id="KW-0325">Glycoprotein</keyword>
<feature type="compositionally biased region" description="Polar residues" evidence="16">
    <location>
        <begin position="930"/>
        <end position="959"/>
    </location>
</feature>
<evidence type="ECO:0000256" key="13">
    <source>
        <dbReference type="ARBA" id="ARBA00023157"/>
    </source>
</evidence>
<comment type="cofactor">
    <cofactor evidence="1">
        <name>Zn(2+)</name>
        <dbReference type="ChEBI" id="CHEBI:29105"/>
    </cofactor>
</comment>
<dbReference type="InterPro" id="IPR003307">
    <property type="entry name" value="W2_domain"/>
</dbReference>
<dbReference type="GO" id="GO:0006417">
    <property type="term" value="P:regulation of translation"/>
    <property type="evidence" value="ECO:0007669"/>
    <property type="project" value="UniProtKB-KW"/>
</dbReference>
<feature type="compositionally biased region" description="Polar residues" evidence="16">
    <location>
        <begin position="773"/>
        <end position="782"/>
    </location>
</feature>
<dbReference type="FunFam" id="1.25.40.180:FF:000001">
    <property type="entry name" value="Eukaryotic translation initiation factor 4 gamma, 3, putative"/>
    <property type="match status" value="1"/>
</dbReference>
<gene>
    <name evidence="20" type="ORF">CRENBAI_026663</name>
</gene>
<feature type="compositionally biased region" description="Low complexity" evidence="16">
    <location>
        <begin position="1204"/>
        <end position="1217"/>
    </location>
</feature>
<evidence type="ECO:0000256" key="9">
    <source>
        <dbReference type="ARBA" id="ARBA00022845"/>
    </source>
</evidence>
<dbReference type="SMART" id="SM00515">
    <property type="entry name" value="eIF5C"/>
    <property type="match status" value="1"/>
</dbReference>
<dbReference type="InterPro" id="IPR003890">
    <property type="entry name" value="MIF4G-like_typ-3"/>
</dbReference>
<evidence type="ECO:0000256" key="11">
    <source>
        <dbReference type="ARBA" id="ARBA00022917"/>
    </source>
</evidence>
<feature type="domain" description="W2" evidence="18">
    <location>
        <begin position="2327"/>
        <end position="2496"/>
    </location>
</feature>
<feature type="domain" description="MI" evidence="19">
    <location>
        <begin position="2162"/>
        <end position="2284"/>
    </location>
</feature>
<evidence type="ECO:0000256" key="3">
    <source>
        <dbReference type="ARBA" id="ARBA00022540"/>
    </source>
</evidence>
<evidence type="ECO:0000256" key="12">
    <source>
        <dbReference type="ARBA" id="ARBA00023049"/>
    </source>
</evidence>
<feature type="region of interest" description="Disordered" evidence="16">
    <location>
        <begin position="901"/>
        <end position="959"/>
    </location>
</feature>
<dbReference type="SMART" id="SM00544">
    <property type="entry name" value="MA3"/>
    <property type="match status" value="1"/>
</dbReference>
<evidence type="ECO:0000256" key="16">
    <source>
        <dbReference type="SAM" id="MobiDB-lite"/>
    </source>
</evidence>
<keyword evidence="5" id="KW-0645">Protease</keyword>
<evidence type="ECO:0000313" key="21">
    <source>
        <dbReference type="Proteomes" id="UP001311232"/>
    </source>
</evidence>
<dbReference type="PROSITE" id="PS51363">
    <property type="entry name" value="W2"/>
    <property type="match status" value="1"/>
</dbReference>
<keyword evidence="10" id="KW-0694">RNA-binding</keyword>
<organism evidence="20 21">
    <name type="scientific">Crenichthys baileyi</name>
    <name type="common">White River springfish</name>
    <dbReference type="NCBI Taxonomy" id="28760"/>
    <lineage>
        <taxon>Eukaryota</taxon>
        <taxon>Metazoa</taxon>
        <taxon>Chordata</taxon>
        <taxon>Craniata</taxon>
        <taxon>Vertebrata</taxon>
        <taxon>Euteleostomi</taxon>
        <taxon>Actinopterygii</taxon>
        <taxon>Neopterygii</taxon>
        <taxon>Teleostei</taxon>
        <taxon>Neoteleostei</taxon>
        <taxon>Acanthomorphata</taxon>
        <taxon>Ovalentaria</taxon>
        <taxon>Atherinomorphae</taxon>
        <taxon>Cyprinodontiformes</taxon>
        <taxon>Goodeidae</taxon>
        <taxon>Crenichthys</taxon>
    </lineage>
</organism>
<keyword evidence="12" id="KW-0482">Metalloprotease</keyword>
<feature type="region of interest" description="Disordered" evidence="16">
    <location>
        <begin position="1062"/>
        <end position="1217"/>
    </location>
</feature>
<keyword evidence="7" id="KW-0378">Hydrolase</keyword>
<sequence>MRALRSRGCHSRMSTYKRATLDEEELVDSTSDDVYTSSPMQVTFFPGRRTTCWPDKPQKEKMLLFFVCLLSIALFISLISAGVFYNQAHPGLCLSEPCVTVTSTVIGALDRSVDPCHDFYNFACGGWVKNNPLPEGKSRWGPFSNLWEHNMLVMKSLLENTTMKGLSKAEKKAQHYYQACMNESKIEDLGAKPLQQLIRKIGGWSLTEPWDKDNFQEVLRTVSASLRTSPFFTVFVSTDSKNSNSNVIQVDQSSLGLPSRDYYLNKTANEKYLTAYLNFLVELGVLLGGSEETSQMLMKEIVDFETTLANITVPQEERRDEELIYHKVEAKGLKDLAPAVDWMPYLTEVFAPVTLNESEPVVVYAKEYLQKVSELIANTNKSLLNNYMIMKVVRKMVSVLDQRFQDAEQRFLEVMYGTKKGCTPRWKLCVSDTDSALGFALGALFVKDTFAEDSKATAEEMVAEIKRAFEDSLKDVSWMDSDTKKAAKEKADAIYNMVGYPEFIMNATKLDKVFNDFVVVSDLYFQNVMQYYNFSARVTADQLRKSPNRNQWSMTPPTVNAYYNPTKNEMVLPAGILQAPFYSRSWPKALNFGGIGVVMGHELTHAFDDQGREYDKDGNLRPWWKNSSVEAFKRQTQCMVEQYSNYSINKEPLNGRHTLGENIADNGGLKAAYKAYVNWIKKNGEEATLPALGMTNHQLFFVGFAQVWCAVRTPESSHEGVITDPHSPSRFRVIGTISNSQEFSKHFGCKADAPMNPKHKFSGPGSGPSPSSQLRATLTSVSLPPGAPTAPQPGAVPPPPIPRVQSSLDERLFSAQPGVAVYSVPRHAGPAYTAHDITKGHPNLAGTPPGHAHSPALSQVSVPTASPYRYPKGWEAGGGSPYNAGQNTVSTSLVYSAQTQPMNAQPQSRPFATGPRPTHHQGGFRPIQFFQRTQMQTARSSMPTNTPSIRPGSQTPAAAVYPTNQPIMMTMAPMPFPSPQAAQYYIPQYRPSTTYVGPPQQYSVQPPGSSTFYPGPGPGEYSNPYHPLRYHPPVSPSVPAPVPTAGPTFYPGQTLFPHSPSIIVPTQQQPQPTRREKKTICIRDPNQGGKDITAEILAGGSGSRNSTPPVGPPSSTPTPPQHPSSSQTPEQQQSQPPPPQQQQAHPGGLTLEPQQIQQQPLTTGASDTKQGPVDLPKLEPVVQKSSSPALLQPEAPLERLEADVSVSEPSTSVEPELSFHASLTAAVAVPPTAANASPSARKSTASVSSSGESKSLLVASHMPNTDKTLPDPPQNFAASPSAAPKALNGLADSGNDLDVVAHEPSLLPPAALHPLAPAPAYRDASSSETVPTDMRPEVPIAAALSPLSPVAVVPVTLTLSPLPTLPVMLPPGLPPLVQATAEADEPSKTPEIKDLMSKGGLELQGGISESKVESQQQALTRRSPTTVNQTSAIPKTWRKPNEVIFAGDAPQKEDEEEPKVLDLPAGDQALQPAPLSCSPVPLPSVFPTAAASAPAPTSSPQADGNSTVSEENGEAESEPLRNGAGHTSETESSDSGATPVDKENSMGAPQDVEDLAEPTGKRQYGRDFLLGFQFMPQCVQKPEGLPPISDVVLDKINQNKLSARVVDSRVISRGPDFTPAFADFGRQMTGGRGAALMNMGTRRPPPRKIIVNVSVNDDVQLKKSENAWKPGMKREGFSEDPEIQKTQELFRKVRSILNKLTPQKFNQLMKQVTDLTIDTEERLKGVIDLVFEKAIDEPSFSVAYGQMCRCLATLKVQMTDKPNSTVNFRKLLLNRCQKEFEKDKADDVVFERKQKELDSAASATERERLQEELEEAKDKARRRSIGNIKFIGELFKLKMLTEAIMHDCVVKLLKNHDEESLECLCRLLTTIGKDLDFEKAKPRMDQYFNQMEKIVKERKTSSRIRFMLQDVIDLRLHNWVSRRADQGPKTIEQIHKEAKIEEQEEQRKVHQQLLSKDNKRRPDPREQRESRKDETWNTVPMTKNSRTIDPNKIPKISKPQMDEKIQLGPRAQVTWVKGSSGGAKASDSELSRTAGLNRFSALQSTPLPQPSTTPPQNPDYDSRRTLGSSRNNTVRERSEKPLISAQSSSRPGPFIRGGSSKELLETQSPEEPRRDREREGAEPRRPSVAEDKTELERSKVREPVKPEPVVQKPDRPAWSEEQIERKSKSIIDEFLHINDYKEAIQCVDELNLGSQLHIFVRIGVESTLERSQITRDHMGRLLFQLVQQGMLPKAQLYRGFADTLELADDMAIDIPHIWLYLAELLSPLLKDGGFSMRELFRNVGSLWRESGLNWADLLLEEEDVEAFISQQELQFLQSEGSSSEEVQTKQILSPEELSQQLEKLLLEDMASDEQIFDWVEANLDESQASSSPFLRALMTAVCKAAVKDENPNCRVDTAIIQKRLPVLLKYLNSDTERQLQALYALQALIVSLDQPPNLLRMFFDCLYDEDVISEDAFYKWESSKDPAEQQGKGVALKSVIAFFTWLREAEEESEDN</sequence>
<feature type="compositionally biased region" description="Pro residues" evidence="16">
    <location>
        <begin position="785"/>
        <end position="802"/>
    </location>
</feature>
<feature type="transmembrane region" description="Helical" evidence="17">
    <location>
        <begin position="63"/>
        <end position="85"/>
    </location>
</feature>
<dbReference type="FunFam" id="1.25.40.180:FF:000003">
    <property type="entry name" value="Putative eukaryotic translation initiation factor 4 gamma 1"/>
    <property type="match status" value="1"/>
</dbReference>
<evidence type="ECO:0000259" key="18">
    <source>
        <dbReference type="PROSITE" id="PS51363"/>
    </source>
</evidence>
<comment type="similarity">
    <text evidence="2">Belongs to the eukaryotic initiation factor 4G family.</text>
</comment>
<feature type="region of interest" description="Disordered" evidence="16">
    <location>
        <begin position="1939"/>
        <end position="2005"/>
    </location>
</feature>
<evidence type="ECO:0000256" key="1">
    <source>
        <dbReference type="ARBA" id="ARBA00001947"/>
    </source>
</evidence>
<evidence type="ECO:0000256" key="7">
    <source>
        <dbReference type="ARBA" id="ARBA00022801"/>
    </source>
</evidence>
<evidence type="ECO:0000256" key="10">
    <source>
        <dbReference type="ARBA" id="ARBA00022884"/>
    </source>
</evidence>
<dbReference type="InterPro" id="IPR016024">
    <property type="entry name" value="ARM-type_fold"/>
</dbReference>
<feature type="compositionally biased region" description="Low complexity" evidence="16">
    <location>
        <begin position="1231"/>
        <end position="1260"/>
    </location>
</feature>
<protein>
    <recommendedName>
        <fullName evidence="22">Endothelin-converting enzyme 1</fullName>
    </recommendedName>
</protein>
<feature type="region of interest" description="Disordered" evidence="16">
    <location>
        <begin position="1488"/>
        <end position="1558"/>
    </location>
</feature>
<dbReference type="InterPro" id="IPR000718">
    <property type="entry name" value="Peptidase_M13"/>
</dbReference>
<dbReference type="EMBL" id="JAHHUM010002602">
    <property type="protein sequence ID" value="KAK5602758.1"/>
    <property type="molecule type" value="Genomic_DNA"/>
</dbReference>
<keyword evidence="9" id="KW-0810">Translation regulation</keyword>
<dbReference type="InterPro" id="IPR003891">
    <property type="entry name" value="Initiation_fac_eIF4g_MI"/>
</dbReference>
<keyword evidence="17" id="KW-0472">Membrane</keyword>
<dbReference type="PROSITE" id="PS51366">
    <property type="entry name" value="MI"/>
    <property type="match status" value="1"/>
</dbReference>
<evidence type="ECO:0000256" key="14">
    <source>
        <dbReference type="ARBA" id="ARBA00023180"/>
    </source>
</evidence>
<dbReference type="FunFam" id="1.25.40.180:FF:000002">
    <property type="entry name" value="Eukaryotic translation initiation factor 4 gamma, 3, putative"/>
    <property type="match status" value="1"/>
</dbReference>
<feature type="region of interest" description="Disordered" evidence="16">
    <location>
        <begin position="2040"/>
        <end position="2161"/>
    </location>
</feature>
<dbReference type="SMART" id="SM00543">
    <property type="entry name" value="MIF4G"/>
    <property type="match status" value="1"/>
</dbReference>
<feature type="compositionally biased region" description="Basic and acidic residues" evidence="16">
    <location>
        <begin position="2110"/>
        <end position="2145"/>
    </location>
</feature>
<dbReference type="Pfam" id="PF02020">
    <property type="entry name" value="W2"/>
    <property type="match status" value="1"/>
</dbReference>
<dbReference type="SUPFAM" id="SSF48371">
    <property type="entry name" value="ARM repeat"/>
    <property type="match status" value="3"/>
</dbReference>
<reference evidence="20 21" key="1">
    <citation type="submission" date="2021-06" db="EMBL/GenBank/DDBJ databases">
        <authorList>
            <person name="Palmer J.M."/>
        </authorList>
    </citation>
    <scope>NUCLEOTIDE SEQUENCE [LARGE SCALE GENOMIC DNA]</scope>
    <source>
        <strain evidence="20 21">MEX-2019</strain>
        <tissue evidence="20">Muscle</tissue>
    </source>
</reference>
<dbReference type="Gene3D" id="3.40.390.10">
    <property type="entry name" value="Collagenase (Catalytic Domain)"/>
    <property type="match status" value="1"/>
</dbReference>
<accession>A0AAV9R054</accession>
<feature type="compositionally biased region" description="Pro residues" evidence="16">
    <location>
        <begin position="2047"/>
        <end position="2057"/>
    </location>
</feature>
<dbReference type="SUPFAM" id="SSF55486">
    <property type="entry name" value="Metalloproteases ('zincins'), catalytic domain"/>
    <property type="match status" value="1"/>
</dbReference>